<feature type="region of interest" description="Disordered" evidence="1">
    <location>
        <begin position="603"/>
        <end position="653"/>
    </location>
</feature>
<dbReference type="PANTHER" id="PTHR42698:SF1">
    <property type="entry name" value="GTPASE ERA, MITOCHONDRIAL"/>
    <property type="match status" value="1"/>
</dbReference>
<sequence>MQGEPTARAPIARAALLAALENLSDELSTLPLPLRARQVEARRRERAELLAQLEDYLLPRLRAEGAPLLVVVGGSTGAGKSTLVNSLLGAPLTTPGVLRPTTRSPVLVHNPQDADWFGHERLLPHLVRSHARAVAGDDATAQELPHPPTGAAPDAAAHRSLRLAPSRRIPRGLALLDAPDIDSVEQANRELAQQLMAAADLWLFVTTPARYADAVPWSLLHAASQRRTQVAIVLDRLDAATRDVPEDLRGHMVRAGLEHARLFEIPETGLDDEGLLPEAAVAQLAGWLSDVAADGVERESIAHATRDGALDAVVAGVRALAEAAQDQARAEERLLVTVELAYGTAAETVIAATKDGGLLRGEVLARWQDVVGTSDMMRAIERGVGRTRDRVTAFLRGGSASAHQAEVAIAHGLAAVALDAVEGAREAVRTGWRVDPAGADLLDAIEHGTSLTPAGSAELRERIEREIREWQGEVLDLVREQGSSRRGLARALSFGVNGLGVALMLLVFAGTGGLTGAEVGIAGGTAVLAQKVLEAAFGDDAVRRLTATAQASLDRRLVGLIAADADAVEAIVRREQVDADAPERLRLVAAEIASALQGDRRESAAARVDAGSEPRPAESGEVTRLRGAGARGAVAPPAPAMPGRAASDPAPRRGWFARLFGRGGRG</sequence>
<dbReference type="SUPFAM" id="SSF52540">
    <property type="entry name" value="P-loop containing nucleoside triphosphate hydrolases"/>
    <property type="match status" value="1"/>
</dbReference>
<gene>
    <name evidence="3" type="ORF">ATL40_1532</name>
</gene>
<protein>
    <submittedName>
        <fullName evidence="3">Dynamin family protein</fullName>
    </submittedName>
</protein>
<dbReference type="GO" id="GO:0005829">
    <property type="term" value="C:cytosol"/>
    <property type="evidence" value="ECO:0007669"/>
    <property type="project" value="TreeGrafter"/>
</dbReference>
<dbReference type="GO" id="GO:0000028">
    <property type="term" value="P:ribosomal small subunit assembly"/>
    <property type="evidence" value="ECO:0007669"/>
    <property type="project" value="TreeGrafter"/>
</dbReference>
<dbReference type="PANTHER" id="PTHR42698">
    <property type="entry name" value="GTPASE ERA"/>
    <property type="match status" value="1"/>
</dbReference>
<comment type="caution">
    <text evidence="3">The sequence shown here is derived from an EMBL/GenBank/DDBJ whole genome shotgun (WGS) entry which is preliminary data.</text>
</comment>
<dbReference type="EMBL" id="PDJD01000001">
    <property type="protein sequence ID" value="PFG19953.1"/>
    <property type="molecule type" value="Genomic_DNA"/>
</dbReference>
<evidence type="ECO:0000313" key="3">
    <source>
        <dbReference type="EMBL" id="PFG19953.1"/>
    </source>
</evidence>
<dbReference type="Gene3D" id="3.40.50.300">
    <property type="entry name" value="P-loop containing nucleotide triphosphate hydrolases"/>
    <property type="match status" value="1"/>
</dbReference>
<dbReference type="InterPro" id="IPR027417">
    <property type="entry name" value="P-loop_NTPase"/>
</dbReference>
<dbReference type="GO" id="GO:0019843">
    <property type="term" value="F:rRNA binding"/>
    <property type="evidence" value="ECO:0007669"/>
    <property type="project" value="TreeGrafter"/>
</dbReference>
<dbReference type="Proteomes" id="UP000224915">
    <property type="component" value="Unassembled WGS sequence"/>
</dbReference>
<dbReference type="AlphaFoldDB" id="A0A2A9CZY5"/>
<feature type="region of interest" description="Disordered" evidence="1">
    <location>
        <begin position="136"/>
        <end position="156"/>
    </location>
</feature>
<name>A0A2A9CZY5_9MICO</name>
<proteinExistence type="predicted"/>
<accession>A0A2A9CZY5</accession>
<dbReference type="GO" id="GO:0005525">
    <property type="term" value="F:GTP binding"/>
    <property type="evidence" value="ECO:0007669"/>
    <property type="project" value="InterPro"/>
</dbReference>
<feature type="compositionally biased region" description="Basic and acidic residues" evidence="1">
    <location>
        <begin position="603"/>
        <end position="624"/>
    </location>
</feature>
<dbReference type="RefSeq" id="WP_245866869.1">
    <property type="nucleotide sequence ID" value="NZ_PDJD01000001.1"/>
</dbReference>
<dbReference type="Pfam" id="PF00350">
    <property type="entry name" value="Dynamin_N"/>
    <property type="match status" value="1"/>
</dbReference>
<evidence type="ECO:0000256" key="1">
    <source>
        <dbReference type="SAM" id="MobiDB-lite"/>
    </source>
</evidence>
<evidence type="ECO:0000313" key="4">
    <source>
        <dbReference type="Proteomes" id="UP000224915"/>
    </source>
</evidence>
<evidence type="ECO:0000259" key="2">
    <source>
        <dbReference type="Pfam" id="PF00350"/>
    </source>
</evidence>
<dbReference type="InterPro" id="IPR045063">
    <property type="entry name" value="Dynamin_N"/>
</dbReference>
<feature type="compositionally biased region" description="Low complexity" evidence="1">
    <location>
        <begin position="625"/>
        <end position="646"/>
    </location>
</feature>
<dbReference type="GO" id="GO:0043024">
    <property type="term" value="F:ribosomal small subunit binding"/>
    <property type="evidence" value="ECO:0007669"/>
    <property type="project" value="TreeGrafter"/>
</dbReference>
<feature type="domain" description="Dynamin N-terminal" evidence="2">
    <location>
        <begin position="70"/>
        <end position="207"/>
    </location>
</feature>
<dbReference type="InterPro" id="IPR005662">
    <property type="entry name" value="GTPase_Era-like"/>
</dbReference>
<reference evidence="3" key="1">
    <citation type="submission" date="2017-10" db="EMBL/GenBank/DDBJ databases">
        <title>Sequencing the genomes of 1000 actinobacteria strains.</title>
        <authorList>
            <person name="Klenk H.-P."/>
        </authorList>
    </citation>
    <scope>NUCLEOTIDE SEQUENCE [LARGE SCALE GENOMIC DNA]</scope>
    <source>
        <strain evidence="3">DSM 21801</strain>
    </source>
</reference>
<keyword evidence="4" id="KW-1185">Reference proteome</keyword>
<organism evidence="3 4">
    <name type="scientific">Serinibacter salmoneus</name>
    <dbReference type="NCBI Taxonomy" id="556530"/>
    <lineage>
        <taxon>Bacteria</taxon>
        <taxon>Bacillati</taxon>
        <taxon>Actinomycetota</taxon>
        <taxon>Actinomycetes</taxon>
        <taxon>Micrococcales</taxon>
        <taxon>Beutenbergiaceae</taxon>
        <taxon>Serinibacter</taxon>
    </lineage>
</organism>